<dbReference type="InterPro" id="IPR029058">
    <property type="entry name" value="AB_hydrolase_fold"/>
</dbReference>
<accession>A0ABV8Q2T5</accession>
<dbReference type="Gene3D" id="3.40.50.1820">
    <property type="entry name" value="alpha/beta hydrolase"/>
    <property type="match status" value="1"/>
</dbReference>
<dbReference type="GO" id="GO:0016787">
    <property type="term" value="F:hydrolase activity"/>
    <property type="evidence" value="ECO:0007669"/>
    <property type="project" value="UniProtKB-KW"/>
</dbReference>
<evidence type="ECO:0000313" key="2">
    <source>
        <dbReference type="EMBL" id="MFC4242581.1"/>
    </source>
</evidence>
<feature type="domain" description="AB hydrolase-1" evidence="1">
    <location>
        <begin position="26"/>
        <end position="262"/>
    </location>
</feature>
<dbReference type="InterPro" id="IPR050266">
    <property type="entry name" value="AB_hydrolase_sf"/>
</dbReference>
<dbReference type="RefSeq" id="WP_390227448.1">
    <property type="nucleotide sequence ID" value="NZ_JBHSCN010000003.1"/>
</dbReference>
<organism evidence="2 3">
    <name type="scientific">Gryllotalpicola reticulitermitis</name>
    <dbReference type="NCBI Taxonomy" id="1184153"/>
    <lineage>
        <taxon>Bacteria</taxon>
        <taxon>Bacillati</taxon>
        <taxon>Actinomycetota</taxon>
        <taxon>Actinomycetes</taxon>
        <taxon>Micrococcales</taxon>
        <taxon>Microbacteriaceae</taxon>
        <taxon>Gryllotalpicola</taxon>
    </lineage>
</organism>
<protein>
    <submittedName>
        <fullName evidence="2">Alpha/beta fold hydrolase</fullName>
    </submittedName>
</protein>
<dbReference type="EMBL" id="JBHSCN010000003">
    <property type="protein sequence ID" value="MFC4242581.1"/>
    <property type="molecule type" value="Genomic_DNA"/>
</dbReference>
<reference evidence="3" key="1">
    <citation type="journal article" date="2019" name="Int. J. Syst. Evol. Microbiol.">
        <title>The Global Catalogue of Microorganisms (GCM) 10K type strain sequencing project: providing services to taxonomists for standard genome sequencing and annotation.</title>
        <authorList>
            <consortium name="The Broad Institute Genomics Platform"/>
            <consortium name="The Broad Institute Genome Sequencing Center for Infectious Disease"/>
            <person name="Wu L."/>
            <person name="Ma J."/>
        </authorList>
    </citation>
    <scope>NUCLEOTIDE SEQUENCE [LARGE SCALE GENOMIC DNA]</scope>
    <source>
        <strain evidence="3">CGMCC 1.10363</strain>
    </source>
</reference>
<evidence type="ECO:0000259" key="1">
    <source>
        <dbReference type="Pfam" id="PF00561"/>
    </source>
</evidence>
<dbReference type="PRINTS" id="PR00111">
    <property type="entry name" value="ABHYDROLASE"/>
</dbReference>
<keyword evidence="3" id="KW-1185">Reference proteome</keyword>
<gene>
    <name evidence="2" type="ORF">ACFOYW_04280</name>
</gene>
<comment type="caution">
    <text evidence="2">The sequence shown here is derived from an EMBL/GenBank/DDBJ whole genome shotgun (WGS) entry which is preliminary data.</text>
</comment>
<dbReference type="Proteomes" id="UP001595900">
    <property type="component" value="Unassembled WGS sequence"/>
</dbReference>
<dbReference type="SUPFAM" id="SSF53474">
    <property type="entry name" value="alpha/beta-Hydrolases"/>
    <property type="match status" value="1"/>
</dbReference>
<dbReference type="PANTHER" id="PTHR43798">
    <property type="entry name" value="MONOACYLGLYCEROL LIPASE"/>
    <property type="match status" value="1"/>
</dbReference>
<dbReference type="Pfam" id="PF00561">
    <property type="entry name" value="Abhydrolase_1"/>
    <property type="match status" value="1"/>
</dbReference>
<dbReference type="PANTHER" id="PTHR43798:SF33">
    <property type="entry name" value="HYDROLASE, PUTATIVE (AFU_ORTHOLOGUE AFUA_2G14860)-RELATED"/>
    <property type="match status" value="1"/>
</dbReference>
<proteinExistence type="predicted"/>
<dbReference type="InterPro" id="IPR000073">
    <property type="entry name" value="AB_hydrolase_1"/>
</dbReference>
<name>A0ABV8Q2T5_9MICO</name>
<keyword evidence="2" id="KW-0378">Hydrolase</keyword>
<evidence type="ECO:0000313" key="3">
    <source>
        <dbReference type="Proteomes" id="UP001595900"/>
    </source>
</evidence>
<sequence length="277" mass="29568">MTARLIELERGVVGVTAHGDPAARRVVLLCHPTPGASDFDPDPVVTGAGDVRLVGADRPGYGSTSAAIAEAGVPEAAELAALDEAVQAGAHIAGVVGWGFGGLIALRVAAARPEHVRRVAVVQAPRPRSKLNGLVARRSRAWMLQHNDPTMALAALHGGTHIEALSVLGVRRADPDLRQPGVPERLGRMLSDAARGGLTGVAFDRRAQRRGDWNDIAGRVRARTLVVHGERDPRIGPADARWFRRRLDRAEVETVIEAGPLSIVTYWARILEFAVRG</sequence>